<dbReference type="GO" id="GO:0022857">
    <property type="term" value="F:transmembrane transporter activity"/>
    <property type="evidence" value="ECO:0007669"/>
    <property type="project" value="InterPro"/>
</dbReference>
<feature type="domain" description="Major facilitator superfamily (MFS) profile" evidence="8">
    <location>
        <begin position="1"/>
        <end position="383"/>
    </location>
</feature>
<dbReference type="PROSITE" id="PS50850">
    <property type="entry name" value="MFS"/>
    <property type="match status" value="1"/>
</dbReference>
<feature type="transmembrane region" description="Helical" evidence="7">
    <location>
        <begin position="329"/>
        <end position="351"/>
    </location>
</feature>
<dbReference type="AlphaFoldDB" id="A0A6H1P6K5"/>
<organism evidence="9 10">
    <name type="scientific">Priestia megaterium</name>
    <name type="common">Bacillus megaterium</name>
    <dbReference type="NCBI Taxonomy" id="1404"/>
    <lineage>
        <taxon>Bacteria</taxon>
        <taxon>Bacillati</taxon>
        <taxon>Bacillota</taxon>
        <taxon>Bacilli</taxon>
        <taxon>Bacillales</taxon>
        <taxon>Bacillaceae</taxon>
        <taxon>Priestia</taxon>
    </lineage>
</organism>
<evidence type="ECO:0000313" key="9">
    <source>
        <dbReference type="EMBL" id="QIZ09196.1"/>
    </source>
</evidence>
<feature type="transmembrane region" description="Helical" evidence="7">
    <location>
        <begin position="239"/>
        <end position="259"/>
    </location>
</feature>
<dbReference type="InterPro" id="IPR050171">
    <property type="entry name" value="MFS_Transporters"/>
</dbReference>
<evidence type="ECO:0000256" key="6">
    <source>
        <dbReference type="ARBA" id="ARBA00023136"/>
    </source>
</evidence>
<dbReference type="Proteomes" id="UP000501868">
    <property type="component" value="Chromosome"/>
</dbReference>
<feature type="transmembrane region" description="Helical" evidence="7">
    <location>
        <begin position="34"/>
        <end position="54"/>
    </location>
</feature>
<evidence type="ECO:0000256" key="1">
    <source>
        <dbReference type="ARBA" id="ARBA00004651"/>
    </source>
</evidence>
<feature type="transmembrane region" description="Helical" evidence="7">
    <location>
        <begin position="357"/>
        <end position="380"/>
    </location>
</feature>
<reference evidence="9 10" key="2">
    <citation type="submission" date="2020-04" db="EMBL/GenBank/DDBJ databases">
        <authorList>
            <person name="Fomenkov A."/>
            <person name="Anton B.P."/>
            <person name="Roberts R.J."/>
        </authorList>
    </citation>
    <scope>NUCLEOTIDE SEQUENCE [LARGE SCALE GENOMIC DNA]</scope>
    <source>
        <strain evidence="9 10">S2</strain>
    </source>
</reference>
<name>A0A6H1P6K5_PRIMG</name>
<keyword evidence="5 7" id="KW-1133">Transmembrane helix</keyword>
<evidence type="ECO:0000313" key="10">
    <source>
        <dbReference type="Proteomes" id="UP000501868"/>
    </source>
</evidence>
<dbReference type="InterPro" id="IPR036259">
    <property type="entry name" value="MFS_trans_sf"/>
</dbReference>
<dbReference type="Pfam" id="PF07690">
    <property type="entry name" value="MFS_1"/>
    <property type="match status" value="1"/>
</dbReference>
<dbReference type="EMBL" id="CP051128">
    <property type="protein sequence ID" value="QIZ09196.1"/>
    <property type="molecule type" value="Genomic_DNA"/>
</dbReference>
<feature type="transmembrane region" description="Helical" evidence="7">
    <location>
        <begin position="204"/>
        <end position="227"/>
    </location>
</feature>
<comment type="subcellular location">
    <subcellularLocation>
        <location evidence="1">Cell membrane</location>
        <topology evidence="1">Multi-pass membrane protein</topology>
    </subcellularLocation>
</comment>
<evidence type="ECO:0000256" key="2">
    <source>
        <dbReference type="ARBA" id="ARBA00022448"/>
    </source>
</evidence>
<proteinExistence type="predicted"/>
<feature type="transmembrane region" description="Helical" evidence="7">
    <location>
        <begin position="5"/>
        <end position="22"/>
    </location>
</feature>
<feature type="transmembrane region" description="Helical" evidence="7">
    <location>
        <begin position="294"/>
        <end position="317"/>
    </location>
</feature>
<keyword evidence="6 7" id="KW-0472">Membrane</keyword>
<dbReference type="PANTHER" id="PTHR23517">
    <property type="entry name" value="RESISTANCE PROTEIN MDTM, PUTATIVE-RELATED-RELATED"/>
    <property type="match status" value="1"/>
</dbReference>
<dbReference type="SUPFAM" id="SSF103473">
    <property type="entry name" value="MFS general substrate transporter"/>
    <property type="match status" value="1"/>
</dbReference>
<feature type="transmembrane region" description="Helical" evidence="7">
    <location>
        <begin position="157"/>
        <end position="176"/>
    </location>
</feature>
<feature type="transmembrane region" description="Helical" evidence="7">
    <location>
        <begin position="66"/>
        <end position="85"/>
    </location>
</feature>
<feature type="transmembrane region" description="Helical" evidence="7">
    <location>
        <begin position="125"/>
        <end position="151"/>
    </location>
</feature>
<gene>
    <name evidence="9" type="ORF">HFZ78_22865</name>
</gene>
<dbReference type="InterPro" id="IPR020846">
    <property type="entry name" value="MFS_dom"/>
</dbReference>
<accession>A0A6H1P6K5</accession>
<feature type="transmembrane region" description="Helical" evidence="7">
    <location>
        <begin position="271"/>
        <end position="288"/>
    </location>
</feature>
<dbReference type="PANTHER" id="PTHR23517:SF13">
    <property type="entry name" value="MAJOR FACILITATOR SUPERFAMILY MFS_1"/>
    <property type="match status" value="1"/>
</dbReference>
<evidence type="ECO:0000259" key="8">
    <source>
        <dbReference type="PROSITE" id="PS50850"/>
    </source>
</evidence>
<sequence>MKRMLWVYLIMSCCATFITPLFPLYSEHYQLNSLQITILFAVYAAILLPTLFVVGARGNTWGLKRVLRSSIWISIASTLLFLGSFDVWMLYAARILEGIAYGSFTGTAAAFLIKQISPNKVSTAIKLSGATVLIGFGLGPAIAGLILQYLHLQPLRVPYWFLLVMLITSLVILETLPKHEDSLMQKPAKTKISLGVPNSIRSHFWSFVALPIFTVFTIQGIALSLIPSFIRNVIHTSNLAFSGIIILLLLGGGALAQFVPWPSHPVSRMRFGILLLAIGSWGIVFSGLTANLFLVWASIFIQAIGGGWTFQVALRFASQLPKPEERPRVISAFYLCAYSGFIIPPIGVGVLTQFFSLNFSLIILNLFAAVIVIYVLIYSIRFNRYYSKYSKVTSTEKSMQDFINCHNEMKEMLEILRDNVKIHGSESIQAQIANENFQAANQILQLLNEFTKIEFNSNAEQIMEFAKSLVVNIKENFGRKY</sequence>
<dbReference type="GO" id="GO:0005886">
    <property type="term" value="C:plasma membrane"/>
    <property type="evidence" value="ECO:0007669"/>
    <property type="project" value="UniProtKB-SubCell"/>
</dbReference>
<evidence type="ECO:0000256" key="5">
    <source>
        <dbReference type="ARBA" id="ARBA00022989"/>
    </source>
</evidence>
<evidence type="ECO:0000256" key="3">
    <source>
        <dbReference type="ARBA" id="ARBA00022475"/>
    </source>
</evidence>
<keyword evidence="3" id="KW-1003">Cell membrane</keyword>
<evidence type="ECO:0000256" key="4">
    <source>
        <dbReference type="ARBA" id="ARBA00022692"/>
    </source>
</evidence>
<reference evidence="9 10" key="1">
    <citation type="submission" date="2020-04" db="EMBL/GenBank/DDBJ databases">
        <title>Genome-Wide Identification of 5-Methylcytosine Sites in Bacterial Genomes By High-Throughput Sequencing of MspJI Restriction Fragments.</title>
        <authorList>
            <person name="Wu V."/>
        </authorList>
    </citation>
    <scope>NUCLEOTIDE SEQUENCE [LARGE SCALE GENOMIC DNA]</scope>
    <source>
        <strain evidence="9 10">S2</strain>
    </source>
</reference>
<dbReference type="Gene3D" id="1.20.1250.20">
    <property type="entry name" value="MFS general substrate transporter like domains"/>
    <property type="match status" value="2"/>
</dbReference>
<dbReference type="InterPro" id="IPR011701">
    <property type="entry name" value="MFS"/>
</dbReference>
<evidence type="ECO:0000256" key="7">
    <source>
        <dbReference type="SAM" id="Phobius"/>
    </source>
</evidence>
<keyword evidence="4 7" id="KW-0812">Transmembrane</keyword>
<keyword evidence="2" id="KW-0813">Transport</keyword>
<protein>
    <submittedName>
        <fullName evidence="9">MFS transporter</fullName>
    </submittedName>
</protein>